<sequence>MIRALAEKNFSELDKLSKMADRSVKMLSLDHRKRDVNPGFDSENVPLLVSLNKLEQPFHSVPKLNIPNVSKIISLKSYQEPSIENTCQATSMDEPQNCAGGAKDETDCDVTDVEKSEVEWCIQEEKGPPWPGIEAVIKSYKNFEAARCHELSELSRRNAELRAAAAGWSQDAARRGDVARALLAERAALAAEEAAVRASLQRLLEAVHALTQ</sequence>
<name>A0A4C1WY74_EUMVA</name>
<evidence type="ECO:0000313" key="1">
    <source>
        <dbReference type="EMBL" id="GBP56506.1"/>
    </source>
</evidence>
<gene>
    <name evidence="1" type="ORF">EVAR_42699_1</name>
</gene>
<organism evidence="1 2">
    <name type="scientific">Eumeta variegata</name>
    <name type="common">Bagworm moth</name>
    <name type="synonym">Eumeta japonica</name>
    <dbReference type="NCBI Taxonomy" id="151549"/>
    <lineage>
        <taxon>Eukaryota</taxon>
        <taxon>Metazoa</taxon>
        <taxon>Ecdysozoa</taxon>
        <taxon>Arthropoda</taxon>
        <taxon>Hexapoda</taxon>
        <taxon>Insecta</taxon>
        <taxon>Pterygota</taxon>
        <taxon>Neoptera</taxon>
        <taxon>Endopterygota</taxon>
        <taxon>Lepidoptera</taxon>
        <taxon>Glossata</taxon>
        <taxon>Ditrysia</taxon>
        <taxon>Tineoidea</taxon>
        <taxon>Psychidae</taxon>
        <taxon>Oiketicinae</taxon>
        <taxon>Eumeta</taxon>
    </lineage>
</organism>
<dbReference type="Proteomes" id="UP000299102">
    <property type="component" value="Unassembled WGS sequence"/>
</dbReference>
<keyword evidence="2" id="KW-1185">Reference proteome</keyword>
<dbReference type="AlphaFoldDB" id="A0A4C1WY74"/>
<dbReference type="OrthoDB" id="8744624at2759"/>
<accession>A0A4C1WY74</accession>
<comment type="caution">
    <text evidence="1">The sequence shown here is derived from an EMBL/GenBank/DDBJ whole genome shotgun (WGS) entry which is preliminary data.</text>
</comment>
<dbReference type="EMBL" id="BGZK01000694">
    <property type="protein sequence ID" value="GBP56506.1"/>
    <property type="molecule type" value="Genomic_DNA"/>
</dbReference>
<proteinExistence type="predicted"/>
<evidence type="ECO:0000313" key="2">
    <source>
        <dbReference type="Proteomes" id="UP000299102"/>
    </source>
</evidence>
<reference evidence="1 2" key="1">
    <citation type="journal article" date="2019" name="Commun. Biol.">
        <title>The bagworm genome reveals a unique fibroin gene that provides high tensile strength.</title>
        <authorList>
            <person name="Kono N."/>
            <person name="Nakamura H."/>
            <person name="Ohtoshi R."/>
            <person name="Tomita M."/>
            <person name="Numata K."/>
            <person name="Arakawa K."/>
        </authorList>
    </citation>
    <scope>NUCLEOTIDE SEQUENCE [LARGE SCALE GENOMIC DNA]</scope>
</reference>
<protein>
    <submittedName>
        <fullName evidence="1">Uncharacterized protein</fullName>
    </submittedName>
</protein>